<comment type="caution">
    <text evidence="2">The sequence shown here is derived from an EMBL/GenBank/DDBJ whole genome shotgun (WGS) entry which is preliminary data.</text>
</comment>
<protein>
    <recommendedName>
        <fullName evidence="4">DUF5709 domain-containing protein</fullName>
    </recommendedName>
</protein>
<proteinExistence type="predicted"/>
<feature type="compositionally biased region" description="Acidic residues" evidence="1">
    <location>
        <begin position="59"/>
        <end position="74"/>
    </location>
</feature>
<organism evidence="2 3">
    <name type="scientific">Actinomadura pelletieri DSM 43383</name>
    <dbReference type="NCBI Taxonomy" id="1120940"/>
    <lineage>
        <taxon>Bacteria</taxon>
        <taxon>Bacillati</taxon>
        <taxon>Actinomycetota</taxon>
        <taxon>Actinomycetes</taxon>
        <taxon>Streptosporangiales</taxon>
        <taxon>Thermomonosporaceae</taxon>
        <taxon>Actinomadura</taxon>
    </lineage>
</organism>
<feature type="compositionally biased region" description="Basic and acidic residues" evidence="1">
    <location>
        <begin position="75"/>
        <end position="86"/>
    </location>
</feature>
<evidence type="ECO:0000256" key="1">
    <source>
        <dbReference type="SAM" id="MobiDB-lite"/>
    </source>
</evidence>
<evidence type="ECO:0008006" key="4">
    <source>
        <dbReference type="Google" id="ProtNLM"/>
    </source>
</evidence>
<sequence length="86" mass="9889">MEHDDRFRHQDPDRDYTQDDLSTSMGGYDEAGIQQDPGAPEQDYYGQDEYPSDMAGGIDETDEHPEDEFADLESDLPKDDTERGWQ</sequence>
<dbReference type="EMBL" id="RBWU01000001">
    <property type="protein sequence ID" value="RKS79439.1"/>
    <property type="molecule type" value="Genomic_DNA"/>
</dbReference>
<dbReference type="Proteomes" id="UP000274601">
    <property type="component" value="Unassembled WGS sequence"/>
</dbReference>
<evidence type="ECO:0000313" key="2">
    <source>
        <dbReference type="EMBL" id="RKS79439.1"/>
    </source>
</evidence>
<keyword evidence="3" id="KW-1185">Reference proteome</keyword>
<reference evidence="2 3" key="1">
    <citation type="submission" date="2018-10" db="EMBL/GenBank/DDBJ databases">
        <title>Genomic Encyclopedia of Archaeal and Bacterial Type Strains, Phase II (KMG-II): from individual species to whole genera.</title>
        <authorList>
            <person name="Goeker M."/>
        </authorList>
    </citation>
    <scope>NUCLEOTIDE SEQUENCE [LARGE SCALE GENOMIC DNA]</scope>
    <source>
        <strain evidence="2 3">DSM 43383</strain>
    </source>
</reference>
<name>A0A495QYZ2_9ACTN</name>
<accession>A0A495QYZ2</accession>
<dbReference type="AlphaFoldDB" id="A0A495QYZ2"/>
<gene>
    <name evidence="2" type="ORF">BZB76_0905</name>
</gene>
<feature type="compositionally biased region" description="Basic and acidic residues" evidence="1">
    <location>
        <begin position="1"/>
        <end position="17"/>
    </location>
</feature>
<evidence type="ECO:0000313" key="3">
    <source>
        <dbReference type="Proteomes" id="UP000274601"/>
    </source>
</evidence>
<feature type="region of interest" description="Disordered" evidence="1">
    <location>
        <begin position="1"/>
        <end position="86"/>
    </location>
</feature>